<dbReference type="SUPFAM" id="SSF53335">
    <property type="entry name" value="S-adenosyl-L-methionine-dependent methyltransferases"/>
    <property type="match status" value="1"/>
</dbReference>
<dbReference type="GO" id="GO:0032259">
    <property type="term" value="P:methylation"/>
    <property type="evidence" value="ECO:0007669"/>
    <property type="project" value="UniProtKB-KW"/>
</dbReference>
<dbReference type="InterPro" id="IPR029063">
    <property type="entry name" value="SAM-dependent_MTases_sf"/>
</dbReference>
<organism evidence="6 7">
    <name type="scientific">Candidatus Akkermansia intestinigallinarum</name>
    <dbReference type="NCBI Taxonomy" id="2838431"/>
    <lineage>
        <taxon>Bacteria</taxon>
        <taxon>Pseudomonadati</taxon>
        <taxon>Verrucomicrobiota</taxon>
        <taxon>Verrucomicrobiia</taxon>
        <taxon>Verrucomicrobiales</taxon>
        <taxon>Akkermansiaceae</taxon>
        <taxon>Akkermansia</taxon>
    </lineage>
</organism>
<sequence length="285" mass="31287">MATWLWQKSVSREHESLWQERLAALPGLVFSEGFNASRLSISVYTDNLEEALVLEACYGGKSELLEETDWVADSAPRHLPPLRIRNRLVITSSEDPDELARLREQYPGRIVLSFPPEMAFGTGNHATTSSCLRLLCDYARAHKQKPWTLTDIGCGTGVLALAGLRLGARSAISFDFDAKAVEVATRNIARNGGGEQLRLFQADVFEWAPAPGEEADLVLANLFSGVLQKAFPRLTAAMKPDGVLIISGILNSQAEETLRAAENAGLCVDKVVRRGKWTTAQLHRS</sequence>
<name>A0A9D2AH15_9BACT</name>
<dbReference type="InterPro" id="IPR050078">
    <property type="entry name" value="Ribosomal_L11_MeTrfase_PrmA"/>
</dbReference>
<protein>
    <submittedName>
        <fullName evidence="6">50S ribosomal protein L11 methyltransferase</fullName>
    </submittedName>
</protein>
<dbReference type="PANTHER" id="PTHR43648">
    <property type="entry name" value="ELECTRON TRANSFER FLAVOPROTEIN BETA SUBUNIT LYSINE METHYLTRANSFERASE"/>
    <property type="match status" value="1"/>
</dbReference>
<dbReference type="InterPro" id="IPR004498">
    <property type="entry name" value="Ribosomal_PrmA_MeTrfase"/>
</dbReference>
<evidence type="ECO:0000256" key="2">
    <source>
        <dbReference type="ARBA" id="ARBA00022490"/>
    </source>
</evidence>
<accession>A0A9D2AH15</accession>
<keyword evidence="6" id="KW-0687">Ribonucleoprotein</keyword>
<gene>
    <name evidence="6" type="ORF">H9862_03605</name>
</gene>
<dbReference type="PANTHER" id="PTHR43648:SF1">
    <property type="entry name" value="ELECTRON TRANSFER FLAVOPROTEIN BETA SUBUNIT LYSINE METHYLTRANSFERASE"/>
    <property type="match status" value="1"/>
</dbReference>
<keyword evidence="6" id="KW-0689">Ribosomal protein</keyword>
<dbReference type="Pfam" id="PF06325">
    <property type="entry name" value="PrmA"/>
    <property type="match status" value="1"/>
</dbReference>
<dbReference type="GO" id="GO:0008276">
    <property type="term" value="F:protein methyltransferase activity"/>
    <property type="evidence" value="ECO:0007669"/>
    <property type="project" value="InterPro"/>
</dbReference>
<comment type="caution">
    <text evidence="6">The sequence shown here is derived from an EMBL/GenBank/DDBJ whole genome shotgun (WGS) entry which is preliminary data.</text>
</comment>
<dbReference type="PIRSF" id="PIRSF000401">
    <property type="entry name" value="RPL11_MTase"/>
    <property type="match status" value="1"/>
</dbReference>
<evidence type="ECO:0000313" key="7">
    <source>
        <dbReference type="Proteomes" id="UP000823964"/>
    </source>
</evidence>
<reference evidence="6" key="2">
    <citation type="submission" date="2021-04" db="EMBL/GenBank/DDBJ databases">
        <authorList>
            <person name="Gilroy R."/>
        </authorList>
    </citation>
    <scope>NUCLEOTIDE SEQUENCE</scope>
    <source>
        <strain evidence="6">14975</strain>
    </source>
</reference>
<evidence type="ECO:0000256" key="1">
    <source>
        <dbReference type="ARBA" id="ARBA00009741"/>
    </source>
</evidence>
<proteinExistence type="inferred from homology"/>
<reference evidence="6" key="1">
    <citation type="journal article" date="2021" name="PeerJ">
        <title>Extensive microbial diversity within the chicken gut microbiome revealed by metagenomics and culture.</title>
        <authorList>
            <person name="Gilroy R."/>
            <person name="Ravi A."/>
            <person name="Getino M."/>
            <person name="Pursley I."/>
            <person name="Horton D.L."/>
            <person name="Alikhan N.F."/>
            <person name="Baker D."/>
            <person name="Gharbi K."/>
            <person name="Hall N."/>
            <person name="Watson M."/>
            <person name="Adriaenssens E.M."/>
            <person name="Foster-Nyarko E."/>
            <person name="Jarju S."/>
            <person name="Secka A."/>
            <person name="Antonio M."/>
            <person name="Oren A."/>
            <person name="Chaudhuri R.R."/>
            <person name="La Ragione R."/>
            <person name="Hildebrand F."/>
            <person name="Pallen M.J."/>
        </authorList>
    </citation>
    <scope>NUCLEOTIDE SEQUENCE</scope>
    <source>
        <strain evidence="6">14975</strain>
    </source>
</reference>
<dbReference type="AlphaFoldDB" id="A0A9D2AH15"/>
<keyword evidence="5" id="KW-0949">S-adenosyl-L-methionine</keyword>
<dbReference type="CDD" id="cd02440">
    <property type="entry name" value="AdoMet_MTases"/>
    <property type="match status" value="1"/>
</dbReference>
<keyword evidence="2" id="KW-0963">Cytoplasm</keyword>
<dbReference type="EMBL" id="DXFQ01000057">
    <property type="protein sequence ID" value="HIX19672.1"/>
    <property type="molecule type" value="Genomic_DNA"/>
</dbReference>
<comment type="similarity">
    <text evidence="1">Belongs to the methyltransferase superfamily. PrmA family.</text>
</comment>
<dbReference type="Proteomes" id="UP000823964">
    <property type="component" value="Unassembled WGS sequence"/>
</dbReference>
<evidence type="ECO:0000256" key="5">
    <source>
        <dbReference type="ARBA" id="ARBA00022691"/>
    </source>
</evidence>
<dbReference type="Gene3D" id="3.40.50.150">
    <property type="entry name" value="Vaccinia Virus protein VP39"/>
    <property type="match status" value="1"/>
</dbReference>
<evidence type="ECO:0000256" key="4">
    <source>
        <dbReference type="ARBA" id="ARBA00022679"/>
    </source>
</evidence>
<evidence type="ECO:0000313" key="6">
    <source>
        <dbReference type="EMBL" id="HIX19672.1"/>
    </source>
</evidence>
<evidence type="ECO:0000256" key="3">
    <source>
        <dbReference type="ARBA" id="ARBA00022603"/>
    </source>
</evidence>
<keyword evidence="3 6" id="KW-0489">Methyltransferase</keyword>
<dbReference type="GO" id="GO:0005840">
    <property type="term" value="C:ribosome"/>
    <property type="evidence" value="ECO:0007669"/>
    <property type="project" value="UniProtKB-KW"/>
</dbReference>
<keyword evidence="4" id="KW-0808">Transferase</keyword>